<name>A0A1G5Q2S7_9RHOB</name>
<dbReference type="EMBL" id="FMWG01000002">
    <property type="protein sequence ID" value="SCZ55599.1"/>
    <property type="molecule type" value="Genomic_DNA"/>
</dbReference>
<keyword evidence="2" id="KW-1185">Reference proteome</keyword>
<evidence type="ECO:0000313" key="2">
    <source>
        <dbReference type="Proteomes" id="UP000198767"/>
    </source>
</evidence>
<dbReference type="Pfam" id="PF11112">
    <property type="entry name" value="PyocinActivator"/>
    <property type="match status" value="1"/>
</dbReference>
<evidence type="ECO:0000313" key="1">
    <source>
        <dbReference type="EMBL" id="SCZ55599.1"/>
    </source>
</evidence>
<dbReference type="Proteomes" id="UP000198767">
    <property type="component" value="Unassembled WGS sequence"/>
</dbReference>
<proteinExistence type="predicted"/>
<dbReference type="InterPro" id="IPR020518">
    <property type="entry name" value="Tscrpt_reg_PrtN"/>
</dbReference>
<gene>
    <name evidence="1" type="ORF">SAMN04488118_102444</name>
</gene>
<dbReference type="GO" id="GO:0006355">
    <property type="term" value="P:regulation of DNA-templated transcription"/>
    <property type="evidence" value="ECO:0007669"/>
    <property type="project" value="InterPro"/>
</dbReference>
<protein>
    <submittedName>
        <fullName evidence="1">Pyocin activator protein PrtN</fullName>
    </submittedName>
</protein>
<accession>A0A1G5Q2S7</accession>
<reference evidence="1 2" key="1">
    <citation type="submission" date="2016-10" db="EMBL/GenBank/DDBJ databases">
        <authorList>
            <person name="de Groot N.N."/>
        </authorList>
    </citation>
    <scope>NUCLEOTIDE SEQUENCE [LARGE SCALE GENOMIC DNA]</scope>
    <source>
        <strain evidence="1 2">U95</strain>
    </source>
</reference>
<sequence length="85" mass="9675">MNTAIMMMAMYNAQAIIDSEKVAQDWFELSVGKFHEKIRAGQIKLPLVLIEEESQKCAKGIHLIDFADYIDARHAAEKELKLMGH</sequence>
<organism evidence="1 2">
    <name type="scientific">Epibacterium ulvae</name>
    <dbReference type="NCBI Taxonomy" id="1156985"/>
    <lineage>
        <taxon>Bacteria</taxon>
        <taxon>Pseudomonadati</taxon>
        <taxon>Pseudomonadota</taxon>
        <taxon>Alphaproteobacteria</taxon>
        <taxon>Rhodobacterales</taxon>
        <taxon>Roseobacteraceae</taxon>
        <taxon>Epibacterium</taxon>
    </lineage>
</organism>
<dbReference type="OrthoDB" id="982642at2"/>
<dbReference type="AlphaFoldDB" id="A0A1G5Q2S7"/>
<dbReference type="RefSeq" id="WP_090216957.1">
    <property type="nucleotide sequence ID" value="NZ_PHJF01000002.1"/>
</dbReference>